<evidence type="ECO:0000313" key="4">
    <source>
        <dbReference type="Proteomes" id="UP001066276"/>
    </source>
</evidence>
<evidence type="ECO:0000259" key="2">
    <source>
        <dbReference type="SMART" id="SM00562"/>
    </source>
</evidence>
<dbReference type="InterPro" id="IPR036850">
    <property type="entry name" value="NDK-like_dom_sf"/>
</dbReference>
<dbReference type="SMART" id="SM00562">
    <property type="entry name" value="NDK"/>
    <property type="match status" value="1"/>
</dbReference>
<sequence>MKQRGREDIQRDLGMSKACFEISKDSDCGPVLVLALAGEKAVQYWNMMLGPETVEEAKEKEPNSLRAEFAMDDTPINQLHGSSTPEEARRELEFFFPVEHTLAVIKPDALDHKGKQKSAITSHKLIDKNLETGNLGIQLL</sequence>
<dbReference type="SUPFAM" id="SSF54919">
    <property type="entry name" value="Nucleoside diphosphate kinase, NDK"/>
    <property type="match status" value="1"/>
</dbReference>
<dbReference type="Gene3D" id="3.30.70.141">
    <property type="entry name" value="Nucleoside diphosphate kinase-like domain"/>
    <property type="match status" value="1"/>
</dbReference>
<dbReference type="Pfam" id="PF00334">
    <property type="entry name" value="NDK"/>
    <property type="match status" value="1"/>
</dbReference>
<evidence type="ECO:0000313" key="3">
    <source>
        <dbReference type="EMBL" id="KAJ1199969.1"/>
    </source>
</evidence>
<gene>
    <name evidence="3" type="ORF">NDU88_003800</name>
</gene>
<comment type="caution">
    <text evidence="3">The sequence shown here is derived from an EMBL/GenBank/DDBJ whole genome shotgun (WGS) entry which is preliminary data.</text>
</comment>
<protein>
    <recommendedName>
        <fullName evidence="2">Nucleoside diphosphate kinase-like domain-containing protein</fullName>
    </recommendedName>
</protein>
<evidence type="ECO:0000256" key="1">
    <source>
        <dbReference type="PROSITE-ProRule" id="PRU00706"/>
    </source>
</evidence>
<keyword evidence="4" id="KW-1185">Reference proteome</keyword>
<accession>A0AAV7VEA9</accession>
<dbReference type="EMBL" id="JANPWB010000003">
    <property type="protein sequence ID" value="KAJ1199969.1"/>
    <property type="molecule type" value="Genomic_DNA"/>
</dbReference>
<feature type="domain" description="Nucleoside diphosphate kinase-like" evidence="2">
    <location>
        <begin position="1"/>
        <end position="103"/>
    </location>
</feature>
<name>A0AAV7VEA9_PLEWA</name>
<dbReference type="InterPro" id="IPR051766">
    <property type="entry name" value="TXND_domain-containing"/>
</dbReference>
<dbReference type="InterPro" id="IPR034907">
    <property type="entry name" value="NDK-like_dom"/>
</dbReference>
<comment type="similarity">
    <text evidence="1">Belongs to the NDK family.</text>
</comment>
<proteinExistence type="inferred from homology"/>
<comment type="caution">
    <text evidence="1">Lacks conserved residue(s) required for the propagation of feature annotation.</text>
</comment>
<dbReference type="AlphaFoldDB" id="A0AAV7VEA9"/>
<organism evidence="3 4">
    <name type="scientific">Pleurodeles waltl</name>
    <name type="common">Iberian ribbed newt</name>
    <dbReference type="NCBI Taxonomy" id="8319"/>
    <lineage>
        <taxon>Eukaryota</taxon>
        <taxon>Metazoa</taxon>
        <taxon>Chordata</taxon>
        <taxon>Craniata</taxon>
        <taxon>Vertebrata</taxon>
        <taxon>Euteleostomi</taxon>
        <taxon>Amphibia</taxon>
        <taxon>Batrachia</taxon>
        <taxon>Caudata</taxon>
        <taxon>Salamandroidea</taxon>
        <taxon>Salamandridae</taxon>
        <taxon>Pleurodelinae</taxon>
        <taxon>Pleurodeles</taxon>
    </lineage>
</organism>
<dbReference type="PROSITE" id="PS51374">
    <property type="entry name" value="NDPK_LIKE"/>
    <property type="match status" value="1"/>
</dbReference>
<reference evidence="3" key="1">
    <citation type="journal article" date="2022" name="bioRxiv">
        <title>Sequencing and chromosome-scale assembly of the giantPleurodeles waltlgenome.</title>
        <authorList>
            <person name="Brown T."/>
            <person name="Elewa A."/>
            <person name="Iarovenko S."/>
            <person name="Subramanian E."/>
            <person name="Araus A.J."/>
            <person name="Petzold A."/>
            <person name="Susuki M."/>
            <person name="Suzuki K.-i.T."/>
            <person name="Hayashi T."/>
            <person name="Toyoda A."/>
            <person name="Oliveira C."/>
            <person name="Osipova E."/>
            <person name="Leigh N.D."/>
            <person name="Simon A."/>
            <person name="Yun M.H."/>
        </authorList>
    </citation>
    <scope>NUCLEOTIDE SEQUENCE</scope>
    <source>
        <strain evidence="3">20211129_DDA</strain>
        <tissue evidence="3">Liver</tissue>
    </source>
</reference>
<dbReference type="PANTHER" id="PTHR46135">
    <property type="entry name" value="NME/NM23 FAMILY MEMBER 8"/>
    <property type="match status" value="1"/>
</dbReference>
<dbReference type="Proteomes" id="UP001066276">
    <property type="component" value="Chromosome 2_1"/>
</dbReference>
<dbReference type="PANTHER" id="PTHR46135:SF3">
    <property type="entry name" value="NME_NM23 FAMILY MEMBER 8"/>
    <property type="match status" value="1"/>
</dbReference>